<name>A0ABN1KCW3_9BURK</name>
<evidence type="ECO:0000256" key="2">
    <source>
        <dbReference type="SAM" id="SignalP"/>
    </source>
</evidence>
<dbReference type="EMBL" id="BAAAEW010000033">
    <property type="protein sequence ID" value="GAA0762631.1"/>
    <property type="molecule type" value="Genomic_DNA"/>
</dbReference>
<feature type="chain" id="PRO_5046765200" description="OmpW family protein" evidence="2">
    <location>
        <begin position="31"/>
        <end position="253"/>
    </location>
</feature>
<protein>
    <recommendedName>
        <fullName evidence="5">OmpW family protein</fullName>
    </recommendedName>
</protein>
<keyword evidence="4" id="KW-1185">Reference proteome</keyword>
<evidence type="ECO:0000313" key="4">
    <source>
        <dbReference type="Proteomes" id="UP001500279"/>
    </source>
</evidence>
<proteinExistence type="predicted"/>
<keyword evidence="2" id="KW-0732">Signal</keyword>
<dbReference type="SUPFAM" id="SSF56925">
    <property type="entry name" value="OMPA-like"/>
    <property type="match status" value="1"/>
</dbReference>
<comment type="caution">
    <text evidence="3">The sequence shown here is derived from an EMBL/GenBank/DDBJ whole genome shotgun (WGS) entry which is preliminary data.</text>
</comment>
<dbReference type="Pfam" id="PF03922">
    <property type="entry name" value="OmpW"/>
    <property type="match status" value="1"/>
</dbReference>
<organism evidence="3 4">
    <name type="scientific">Ideonella azotifigens</name>
    <dbReference type="NCBI Taxonomy" id="513160"/>
    <lineage>
        <taxon>Bacteria</taxon>
        <taxon>Pseudomonadati</taxon>
        <taxon>Pseudomonadota</taxon>
        <taxon>Betaproteobacteria</taxon>
        <taxon>Burkholderiales</taxon>
        <taxon>Sphaerotilaceae</taxon>
        <taxon>Ideonella</taxon>
    </lineage>
</organism>
<accession>A0ABN1KCW3</accession>
<evidence type="ECO:0008006" key="5">
    <source>
        <dbReference type="Google" id="ProtNLM"/>
    </source>
</evidence>
<reference evidence="3 4" key="1">
    <citation type="journal article" date="2019" name="Int. J. Syst. Evol. Microbiol.">
        <title>The Global Catalogue of Microorganisms (GCM) 10K type strain sequencing project: providing services to taxonomists for standard genome sequencing and annotation.</title>
        <authorList>
            <consortium name="The Broad Institute Genomics Platform"/>
            <consortium name="The Broad Institute Genome Sequencing Center for Infectious Disease"/>
            <person name="Wu L."/>
            <person name="Ma J."/>
        </authorList>
    </citation>
    <scope>NUCLEOTIDE SEQUENCE [LARGE SCALE GENOMIC DNA]</scope>
    <source>
        <strain evidence="3 4">JCM 15503</strain>
    </source>
</reference>
<dbReference type="InterPro" id="IPR011250">
    <property type="entry name" value="OMP/PagP_B-barrel"/>
</dbReference>
<feature type="signal peptide" evidence="2">
    <location>
        <begin position="1"/>
        <end position="30"/>
    </location>
</feature>
<dbReference type="PANTHER" id="PTHR36920:SF1">
    <property type="entry name" value="OUTER MEMBRANE PROTEIN W"/>
    <property type="match status" value="1"/>
</dbReference>
<comment type="subcellular location">
    <subcellularLocation>
        <location evidence="1">Cell outer membrane</location>
    </subcellularLocation>
</comment>
<dbReference type="Gene3D" id="2.40.160.20">
    <property type="match status" value="1"/>
</dbReference>
<gene>
    <name evidence="3" type="ORF">GCM10009107_47320</name>
</gene>
<dbReference type="InterPro" id="IPR005618">
    <property type="entry name" value="OMPW"/>
</dbReference>
<dbReference type="Proteomes" id="UP001500279">
    <property type="component" value="Unassembled WGS sequence"/>
</dbReference>
<dbReference type="RefSeq" id="WP_141286943.1">
    <property type="nucleotide sequence ID" value="NZ_BAAAEW010000033.1"/>
</dbReference>
<evidence type="ECO:0000313" key="3">
    <source>
        <dbReference type="EMBL" id="GAA0762631.1"/>
    </source>
</evidence>
<evidence type="ECO:0000256" key="1">
    <source>
        <dbReference type="ARBA" id="ARBA00004442"/>
    </source>
</evidence>
<sequence>MTSRFQFPSLSTSLRAAALAALAVAGQAHAADAGTGSGSMLDGWTFYLGGAYIDVHAKSSPLSGTSTTFPDGSTHAARFRIDDASTVGFGLVYRFNKTWSGELALGLPAEHSIHGEDLLESFDQITLVKQAPPAAFLNYHFPEVAEGVSFFVGPGINYTRFLRARNTASGNAAAGGETKVKLDSSWGLAGHVGGTWQIDRNWSFVGTVAYAHVTSTQTSTTQTNLGNGPVTVTHTANINFRPVVYSLSLGYTF</sequence>
<dbReference type="PANTHER" id="PTHR36920">
    <property type="match status" value="1"/>
</dbReference>